<organism evidence="3 4">
    <name type="scientific">Oerskovia enterophila</name>
    <dbReference type="NCBI Taxonomy" id="43678"/>
    <lineage>
        <taxon>Bacteria</taxon>
        <taxon>Bacillati</taxon>
        <taxon>Actinomycetota</taxon>
        <taxon>Actinomycetes</taxon>
        <taxon>Micrococcales</taxon>
        <taxon>Cellulomonadaceae</taxon>
        <taxon>Oerskovia</taxon>
    </lineage>
</organism>
<gene>
    <name evidence="3" type="ORF">OJAG_31610</name>
</gene>
<feature type="transmembrane region" description="Helical" evidence="2">
    <location>
        <begin position="50"/>
        <end position="70"/>
    </location>
</feature>
<proteinExistence type="predicted"/>
<comment type="caution">
    <text evidence="3">The sequence shown here is derived from an EMBL/GenBank/DDBJ whole genome shotgun (WGS) entry which is preliminary data.</text>
</comment>
<feature type="region of interest" description="Disordered" evidence="1">
    <location>
        <begin position="229"/>
        <end position="257"/>
    </location>
</feature>
<keyword evidence="2" id="KW-1133">Transmembrane helix</keyword>
<feature type="transmembrane region" description="Helical" evidence="2">
    <location>
        <begin position="151"/>
        <end position="176"/>
    </location>
</feature>
<dbReference type="RefSeq" id="WP_068709616.1">
    <property type="nucleotide sequence ID" value="NZ_LRIE01000082.1"/>
</dbReference>
<dbReference type="STRING" id="43678.OJAG_31610"/>
<dbReference type="EMBL" id="LRIE01000082">
    <property type="protein sequence ID" value="KZM34011.1"/>
    <property type="molecule type" value="Genomic_DNA"/>
</dbReference>
<keyword evidence="2" id="KW-0472">Membrane</keyword>
<feature type="transmembrane region" description="Helical" evidence="2">
    <location>
        <begin position="119"/>
        <end position="139"/>
    </location>
</feature>
<protein>
    <recommendedName>
        <fullName evidence="5">GtrA-like protein</fullName>
    </recommendedName>
</protein>
<feature type="compositionally biased region" description="Low complexity" evidence="1">
    <location>
        <begin position="245"/>
        <end position="257"/>
    </location>
</feature>
<evidence type="ECO:0000313" key="3">
    <source>
        <dbReference type="EMBL" id="KZM34011.1"/>
    </source>
</evidence>
<evidence type="ECO:0000256" key="1">
    <source>
        <dbReference type="SAM" id="MobiDB-lite"/>
    </source>
</evidence>
<reference evidence="3 4" key="1">
    <citation type="submission" date="2016-01" db="EMBL/GenBank/DDBJ databases">
        <title>Genome sequence of Oerskovia enterophila VJag, an agar and cellulose degrading bacterium.</title>
        <authorList>
            <person name="Poehlein A."/>
            <person name="Jag V."/>
            <person name="Bengelsdorf F."/>
            <person name="Duerre P."/>
            <person name="Daniel R."/>
        </authorList>
    </citation>
    <scope>NUCLEOTIDE SEQUENCE [LARGE SCALE GENOMIC DNA]</scope>
    <source>
        <strain evidence="3 4">VJag</strain>
    </source>
</reference>
<dbReference type="PATRIC" id="fig|43678.3.peg.3320"/>
<feature type="transmembrane region" description="Helical" evidence="2">
    <location>
        <begin position="196"/>
        <end position="215"/>
    </location>
</feature>
<evidence type="ECO:0000256" key="2">
    <source>
        <dbReference type="SAM" id="Phobius"/>
    </source>
</evidence>
<name>A0A163QCA7_9CELL</name>
<keyword evidence="2" id="KW-0812">Transmembrane</keyword>
<dbReference type="Proteomes" id="UP000076447">
    <property type="component" value="Unassembled WGS sequence"/>
</dbReference>
<evidence type="ECO:0000313" key="4">
    <source>
        <dbReference type="Proteomes" id="UP000076447"/>
    </source>
</evidence>
<accession>A0A163QCA7</accession>
<evidence type="ECO:0008006" key="5">
    <source>
        <dbReference type="Google" id="ProtNLM"/>
    </source>
</evidence>
<dbReference type="AlphaFoldDB" id="A0A163QCA7"/>
<sequence>MSGETEAAPTPTLETAAPTTAQTPLSGGKPRMFGRLRVGWSSFAERRPGLAQFVVFFVLSNGVTVLQLALMPAFKAVFGMTSLVDTSFQVLAVGSNPDGSPFYLFDYAAGGLPEGGGGLAYFLAVQVTLLIAQVINFFAQRNVTFKSNTNIWRAAFWYTVAYVVITFAAAALQGWYKAPVYELLIDTWGMGKTGETVADMVTMMINAVLSFWVFFPIFKVIFKREPEPAEMPDPAGPGGSGGSAGVDVSSARAGQEV</sequence>
<feature type="compositionally biased region" description="Low complexity" evidence="1">
    <location>
        <begin position="1"/>
        <end position="24"/>
    </location>
</feature>
<feature type="region of interest" description="Disordered" evidence="1">
    <location>
        <begin position="1"/>
        <end position="29"/>
    </location>
</feature>